<feature type="compositionally biased region" description="Polar residues" evidence="1">
    <location>
        <begin position="132"/>
        <end position="142"/>
    </location>
</feature>
<dbReference type="EMBL" id="ML769388">
    <property type="protein sequence ID" value="KAE9409295.1"/>
    <property type="molecule type" value="Genomic_DNA"/>
</dbReference>
<accession>A0A6A4ILG5</accession>
<proteinExistence type="predicted"/>
<dbReference type="SUPFAM" id="SSF47923">
    <property type="entry name" value="Ypt/Rab-GAP domain of gyp1p"/>
    <property type="match status" value="2"/>
</dbReference>
<dbReference type="PROSITE" id="PS50086">
    <property type="entry name" value="TBC_RABGAP"/>
    <property type="match status" value="1"/>
</dbReference>
<dbReference type="FunFam" id="1.10.8.270:FF:000023">
    <property type="entry name" value="TBC domain-containing protein C1778.09"/>
    <property type="match status" value="1"/>
</dbReference>
<evidence type="ECO:0000313" key="4">
    <source>
        <dbReference type="Proteomes" id="UP000799118"/>
    </source>
</evidence>
<dbReference type="PANTHER" id="PTHR47219:SF9">
    <property type="entry name" value="GTPASE ACTIVATING PROTEIN AND CENTROSOME-ASSOCIATED, ISOFORM B"/>
    <property type="match status" value="1"/>
</dbReference>
<dbReference type="GO" id="GO:0005096">
    <property type="term" value="F:GTPase activator activity"/>
    <property type="evidence" value="ECO:0007669"/>
    <property type="project" value="TreeGrafter"/>
</dbReference>
<feature type="region of interest" description="Disordered" evidence="1">
    <location>
        <begin position="32"/>
        <end position="144"/>
    </location>
</feature>
<dbReference type="InterPro" id="IPR035969">
    <property type="entry name" value="Rab-GAP_TBC_sf"/>
</dbReference>
<keyword evidence="4" id="KW-1185">Reference proteome</keyword>
<feature type="region of interest" description="Disordered" evidence="1">
    <location>
        <begin position="183"/>
        <end position="205"/>
    </location>
</feature>
<dbReference type="SMART" id="SM00164">
    <property type="entry name" value="TBC"/>
    <property type="match status" value="1"/>
</dbReference>
<dbReference type="InterPro" id="IPR050302">
    <property type="entry name" value="Rab_GAP_TBC_domain"/>
</dbReference>
<dbReference type="Proteomes" id="UP000799118">
    <property type="component" value="Unassembled WGS sequence"/>
</dbReference>
<evidence type="ECO:0000259" key="2">
    <source>
        <dbReference type="PROSITE" id="PS50086"/>
    </source>
</evidence>
<gene>
    <name evidence="3" type="ORF">BT96DRAFT_848675</name>
</gene>
<feature type="compositionally biased region" description="Low complexity" evidence="1">
    <location>
        <begin position="109"/>
        <end position="118"/>
    </location>
</feature>
<sequence>MYTDDPLPKIKLSYGNGDNSELAYLDPPIIDLTASSSSTIPEPIKANGTKDHRRRSTGQSTALSLASESSYYSSPSRISRISKSELPPLPTSETLPAAPSRTSELLVVPPSSASSHTPSTPPLPLKHPAYTASPSSKTSLVPSENEDLDSFHVRKTYAELAVTGIKGDGYAEGVERTRARIGDSRASQLNAEASVGDGTEKSQELDPREAAVLAVVDRYGFFSTPSHDRLMLLPSVPLLRSLAVVPAGPKNAPTTGAALKSLPPPQPLVKEFSRIAKWERMLRPQKPDPAGILLWSIKPTKEGKLSERTYKGIPDRWRNAAWELLLSRFTSSHTEFSNQASLTLTRLTEDYHDVLEKPSSYDIQIDLDVPRTISGHVMFKTRYGAGQRSLFHVLHCFSLRCDKCGYVQGMGPIAATLLCYFTPEQVYASLVRLHDAYGMHAIFAPGFPGLLEAIYVQERILEQMLPSVYQAFKTHMISTTSYATKWYITLFANSVPFQTQLRLWDAFLLDGEDVFIVVAVAIVWVFRDQITSAAANFETILSLLSSSFVPEDENTLLFWIEKTLNDKRIRSSMAQWRQDWKALVASGKDGDALL</sequence>
<dbReference type="OrthoDB" id="294251at2759"/>
<organism evidence="3 4">
    <name type="scientific">Gymnopus androsaceus JB14</name>
    <dbReference type="NCBI Taxonomy" id="1447944"/>
    <lineage>
        <taxon>Eukaryota</taxon>
        <taxon>Fungi</taxon>
        <taxon>Dikarya</taxon>
        <taxon>Basidiomycota</taxon>
        <taxon>Agaricomycotina</taxon>
        <taxon>Agaricomycetes</taxon>
        <taxon>Agaricomycetidae</taxon>
        <taxon>Agaricales</taxon>
        <taxon>Marasmiineae</taxon>
        <taxon>Omphalotaceae</taxon>
        <taxon>Gymnopus</taxon>
    </lineage>
</organism>
<protein>
    <submittedName>
        <fullName evidence="3">RabGAP/TBC</fullName>
    </submittedName>
</protein>
<reference evidence="3" key="1">
    <citation type="journal article" date="2019" name="Environ. Microbiol.">
        <title>Fungal ecological strategies reflected in gene transcription - a case study of two litter decomposers.</title>
        <authorList>
            <person name="Barbi F."/>
            <person name="Kohler A."/>
            <person name="Barry K."/>
            <person name="Baskaran P."/>
            <person name="Daum C."/>
            <person name="Fauchery L."/>
            <person name="Ihrmark K."/>
            <person name="Kuo A."/>
            <person name="LaButti K."/>
            <person name="Lipzen A."/>
            <person name="Morin E."/>
            <person name="Grigoriev I.V."/>
            <person name="Henrissat B."/>
            <person name="Lindahl B."/>
            <person name="Martin F."/>
        </authorList>
    </citation>
    <scope>NUCLEOTIDE SEQUENCE</scope>
    <source>
        <strain evidence="3">JB14</strain>
    </source>
</reference>
<name>A0A6A4ILG5_9AGAR</name>
<evidence type="ECO:0000256" key="1">
    <source>
        <dbReference type="SAM" id="MobiDB-lite"/>
    </source>
</evidence>
<dbReference type="GO" id="GO:0031267">
    <property type="term" value="F:small GTPase binding"/>
    <property type="evidence" value="ECO:0007669"/>
    <property type="project" value="TreeGrafter"/>
</dbReference>
<dbReference type="AlphaFoldDB" id="A0A6A4ILG5"/>
<feature type="domain" description="Rab-GAP TBC" evidence="2">
    <location>
        <begin position="312"/>
        <end position="511"/>
    </location>
</feature>
<dbReference type="Gene3D" id="1.10.472.80">
    <property type="entry name" value="Ypt/Rab-GAP domain of gyp1p, domain 3"/>
    <property type="match status" value="1"/>
</dbReference>
<feature type="compositionally biased region" description="Low complexity" evidence="1">
    <location>
        <begin position="60"/>
        <end position="99"/>
    </location>
</feature>
<evidence type="ECO:0000313" key="3">
    <source>
        <dbReference type="EMBL" id="KAE9409295.1"/>
    </source>
</evidence>
<dbReference type="Pfam" id="PF00566">
    <property type="entry name" value="RabGAP-TBC"/>
    <property type="match status" value="1"/>
</dbReference>
<dbReference type="InterPro" id="IPR000195">
    <property type="entry name" value="Rab-GAP-TBC_dom"/>
</dbReference>
<dbReference type="Gene3D" id="1.10.8.270">
    <property type="entry name" value="putative rabgap domain of human tbc1 domain family member 14 like domains"/>
    <property type="match status" value="1"/>
</dbReference>
<dbReference type="PANTHER" id="PTHR47219">
    <property type="entry name" value="RAB GTPASE-ACTIVATING PROTEIN 1-LIKE"/>
    <property type="match status" value="1"/>
</dbReference>